<reference evidence="1 2" key="1">
    <citation type="submission" date="2019-07" db="EMBL/GenBank/DDBJ databases">
        <title>De Novo Assembly of kiwifruit Actinidia rufa.</title>
        <authorList>
            <person name="Sugita-Konishi S."/>
            <person name="Sato K."/>
            <person name="Mori E."/>
            <person name="Abe Y."/>
            <person name="Kisaki G."/>
            <person name="Hamano K."/>
            <person name="Suezawa K."/>
            <person name="Otani M."/>
            <person name="Fukuda T."/>
            <person name="Manabe T."/>
            <person name="Gomi K."/>
            <person name="Tabuchi M."/>
            <person name="Akimitsu K."/>
            <person name="Kataoka I."/>
        </authorList>
    </citation>
    <scope>NUCLEOTIDE SEQUENCE [LARGE SCALE GENOMIC DNA]</scope>
    <source>
        <strain evidence="2">cv. Fuchu</strain>
    </source>
</reference>
<dbReference type="AlphaFoldDB" id="A0A7J0H8R4"/>
<keyword evidence="2" id="KW-1185">Reference proteome</keyword>
<organism evidence="1 2">
    <name type="scientific">Actinidia rufa</name>
    <dbReference type="NCBI Taxonomy" id="165716"/>
    <lineage>
        <taxon>Eukaryota</taxon>
        <taxon>Viridiplantae</taxon>
        <taxon>Streptophyta</taxon>
        <taxon>Embryophyta</taxon>
        <taxon>Tracheophyta</taxon>
        <taxon>Spermatophyta</taxon>
        <taxon>Magnoliopsida</taxon>
        <taxon>eudicotyledons</taxon>
        <taxon>Gunneridae</taxon>
        <taxon>Pentapetalae</taxon>
        <taxon>asterids</taxon>
        <taxon>Ericales</taxon>
        <taxon>Actinidiaceae</taxon>
        <taxon>Actinidia</taxon>
    </lineage>
</organism>
<name>A0A7J0H8R4_9ERIC</name>
<evidence type="ECO:0000313" key="2">
    <source>
        <dbReference type="Proteomes" id="UP000585474"/>
    </source>
</evidence>
<dbReference type="EMBL" id="BJWL01000028">
    <property type="protein sequence ID" value="GFZ19500.1"/>
    <property type="molecule type" value="Genomic_DNA"/>
</dbReference>
<dbReference type="Proteomes" id="UP000585474">
    <property type="component" value="Unassembled WGS sequence"/>
</dbReference>
<evidence type="ECO:0000313" key="1">
    <source>
        <dbReference type="EMBL" id="GFZ19500.1"/>
    </source>
</evidence>
<protein>
    <submittedName>
        <fullName evidence="1">Uncharacterized protein</fullName>
    </submittedName>
</protein>
<accession>A0A7J0H8R4</accession>
<proteinExistence type="predicted"/>
<comment type="caution">
    <text evidence="1">The sequence shown here is derived from an EMBL/GenBank/DDBJ whole genome shotgun (WGS) entry which is preliminary data.</text>
</comment>
<gene>
    <name evidence="1" type="ORF">Acr_28g0002050</name>
</gene>
<sequence length="63" mass="7088">MTPIQWQTAEAVVEAVVVVDQLFVKVLRGSEVMWAFKARRADWSVKRLVTAPVAIASCETVYH</sequence>